<feature type="domain" description="Mur ligase C-terminal" evidence="1">
    <location>
        <begin position="464"/>
        <end position="578"/>
    </location>
</feature>
<evidence type="ECO:0000313" key="3">
    <source>
        <dbReference type="Proteomes" id="UP000649617"/>
    </source>
</evidence>
<dbReference type="GO" id="GO:0016881">
    <property type="term" value="F:acid-amino acid ligase activity"/>
    <property type="evidence" value="ECO:0007669"/>
    <property type="project" value="InterPro"/>
</dbReference>
<dbReference type="SUPFAM" id="SSF53244">
    <property type="entry name" value="MurD-like peptide ligases, peptide-binding domain"/>
    <property type="match status" value="1"/>
</dbReference>
<comment type="caution">
    <text evidence="2">The sequence shown here is derived from an EMBL/GenBank/DDBJ whole genome shotgun (WGS) entry which is preliminary data.</text>
</comment>
<protein>
    <submittedName>
        <fullName evidence="2">MurE protein</fullName>
    </submittedName>
</protein>
<dbReference type="Proteomes" id="UP000649617">
    <property type="component" value="Unassembled WGS sequence"/>
</dbReference>
<dbReference type="InterPro" id="IPR004101">
    <property type="entry name" value="Mur_ligase_C"/>
</dbReference>
<dbReference type="PANTHER" id="PTHR23135:SF4">
    <property type="entry name" value="UDP-N-ACETYLMURAMOYL-L-ALANYL-D-GLUTAMATE--2,6-DIAMINOPIMELATE LIGASE MURE HOMOLOG, CHLOROPLASTIC"/>
    <property type="match status" value="1"/>
</dbReference>
<evidence type="ECO:0000313" key="2">
    <source>
        <dbReference type="EMBL" id="CAE7776610.1"/>
    </source>
</evidence>
<name>A0A812YI38_SYMPI</name>
<dbReference type="PANTHER" id="PTHR23135">
    <property type="entry name" value="MUR LIGASE FAMILY MEMBER"/>
    <property type="match status" value="1"/>
</dbReference>
<dbReference type="OrthoDB" id="533138at2759"/>
<dbReference type="InterPro" id="IPR036615">
    <property type="entry name" value="Mur_ligase_C_dom_sf"/>
</dbReference>
<organism evidence="2 3">
    <name type="scientific">Symbiodinium pilosum</name>
    <name type="common">Dinoflagellate</name>
    <dbReference type="NCBI Taxonomy" id="2952"/>
    <lineage>
        <taxon>Eukaryota</taxon>
        <taxon>Sar</taxon>
        <taxon>Alveolata</taxon>
        <taxon>Dinophyceae</taxon>
        <taxon>Suessiales</taxon>
        <taxon>Symbiodiniaceae</taxon>
        <taxon>Symbiodinium</taxon>
    </lineage>
</organism>
<dbReference type="EMBL" id="CAJNIZ010047818">
    <property type="protein sequence ID" value="CAE7776610.1"/>
    <property type="molecule type" value="Genomic_DNA"/>
</dbReference>
<dbReference type="Pfam" id="PF02875">
    <property type="entry name" value="Mur_ligase_C"/>
    <property type="match status" value="1"/>
</dbReference>
<keyword evidence="3" id="KW-1185">Reference proteome</keyword>
<evidence type="ECO:0000259" key="1">
    <source>
        <dbReference type="Pfam" id="PF02875"/>
    </source>
</evidence>
<reference evidence="2" key="1">
    <citation type="submission" date="2021-02" db="EMBL/GenBank/DDBJ databases">
        <authorList>
            <person name="Dougan E. K."/>
            <person name="Rhodes N."/>
            <person name="Thang M."/>
            <person name="Chan C."/>
        </authorList>
    </citation>
    <scope>NUCLEOTIDE SEQUENCE</scope>
</reference>
<dbReference type="AlphaFoldDB" id="A0A812YI38"/>
<sequence length="680" mass="73045">MSEICRSSLSLGSGEVAMLQAGAPAAESLALHPRTLNELLQACHCNSSTIFGDEGIRVSGLVDVAANTQHGDLLLLEFASFEAAHDNSLPEVIQEAVTQGVSAIGVMVEPAEYTDKVFSSLRALFEVSNFSDFGLQAVVALSDSSSSLTSLASRLAKQFYSPAKRVTKLIGIVGGEEYDVRTAAWFLFKLLEASKGAARTGLISDRRSMAAFSSKDICHSLTPCIAQELIGRMEGTGVEMCVVEVVPGTKAFDAVEFDFVVDLGETADELNGGTQRQTCLGAAGAVVCPEGSVAEMPQDPVATYSLEDVSVEAEQDPELSALTKSEIINRLSDLGLEALPKGAAKADLLAMLQECLPPLEERPDNGDLQPLLPGSANCLRGRILPINHMKHVELQLQGMDLECNAKVTLLKETSCAAVAALCAAGQFLRQEDPEANMQQLAAALETVKPPPGTFEVFTNESLPDSTIILHEAASPRHVMQALQVLKSSMSQAASPRVTAVFGCDGEVSRGDRAKYGWALASCDKLMLTSASPRGEPPMQILEDVLDAVRQQREWLKLDKALNVFVVADRTDAIKQAALWNTSQAKNGEPLTEVTIVFGSSFADIRDAADHNGEVRTWLCNDHKIIRDSLELAAGLHASSLERKRVPWPVSPLRKSKLPGRSLHWSYAVEVTPDGQVKEQL</sequence>
<gene>
    <name evidence="2" type="primary">murE</name>
    <name evidence="2" type="ORF">SPIL2461_LOCUS23004</name>
</gene>
<dbReference type="Gene3D" id="3.90.190.20">
    <property type="entry name" value="Mur ligase, C-terminal domain"/>
    <property type="match status" value="1"/>
</dbReference>
<accession>A0A812YI38</accession>
<proteinExistence type="predicted"/>